<dbReference type="GO" id="GO:0016747">
    <property type="term" value="F:acyltransferase activity, transferring groups other than amino-acyl groups"/>
    <property type="evidence" value="ECO:0007669"/>
    <property type="project" value="InterPro"/>
</dbReference>
<dbReference type="PANTHER" id="PTHR43792">
    <property type="entry name" value="GNAT FAMILY, PUTATIVE (AFU_ORTHOLOGUE AFUA_3G00765)-RELATED-RELATED"/>
    <property type="match status" value="1"/>
</dbReference>
<evidence type="ECO:0000313" key="2">
    <source>
        <dbReference type="EMBL" id="PCF94304.1"/>
    </source>
</evidence>
<dbReference type="Gene3D" id="3.40.630.30">
    <property type="match status" value="1"/>
</dbReference>
<dbReference type="Proteomes" id="UP000218677">
    <property type="component" value="Unassembled WGS sequence"/>
</dbReference>
<dbReference type="Pfam" id="PF13302">
    <property type="entry name" value="Acetyltransf_3"/>
    <property type="match status" value="1"/>
</dbReference>
<organism evidence="2 3">
    <name type="scientific">Vreelandella nigrificans</name>
    <dbReference type="NCBI Taxonomy" id="2042704"/>
    <lineage>
        <taxon>Bacteria</taxon>
        <taxon>Pseudomonadati</taxon>
        <taxon>Pseudomonadota</taxon>
        <taxon>Gammaproteobacteria</taxon>
        <taxon>Oceanospirillales</taxon>
        <taxon>Halomonadaceae</taxon>
        <taxon>Vreelandella</taxon>
    </lineage>
</organism>
<evidence type="ECO:0000259" key="1">
    <source>
        <dbReference type="PROSITE" id="PS51186"/>
    </source>
</evidence>
<dbReference type="InterPro" id="IPR000182">
    <property type="entry name" value="GNAT_dom"/>
</dbReference>
<comment type="caution">
    <text evidence="2">The sequence shown here is derived from an EMBL/GenBank/DDBJ whole genome shotgun (WGS) entry which is preliminary data.</text>
</comment>
<sequence>MRYANDLTFNLIAPEDAAELLIFETAERDWFEQHIEARPEHFYTLEGITQHIVECLELNAQRRMSPLLIRDKGAMIGRANLRDMHSGQGKVGYRIAQQACGQGIAQRALQHLISEARSVYRLHTLTAIVSLENSASRYVLEKAGFEVGETLPAYSLVGARRLDCVVYKCSIV</sequence>
<dbReference type="AlphaFoldDB" id="A0A2A4HJT8"/>
<keyword evidence="3" id="KW-1185">Reference proteome</keyword>
<accession>A0A2A4HJT8</accession>
<proteinExistence type="predicted"/>
<dbReference type="EMBL" id="NWUX01000021">
    <property type="protein sequence ID" value="PCF94304.1"/>
    <property type="molecule type" value="Genomic_DNA"/>
</dbReference>
<feature type="domain" description="N-acetyltransferase" evidence="1">
    <location>
        <begin position="21"/>
        <end position="163"/>
    </location>
</feature>
<name>A0A2A4HJT8_9GAMM</name>
<protein>
    <submittedName>
        <fullName evidence="2">Alanine acetyltransferase</fullName>
    </submittedName>
</protein>
<gene>
    <name evidence="2" type="ORF">CPA45_18155</name>
</gene>
<keyword evidence="2" id="KW-0808">Transferase</keyword>
<dbReference type="PROSITE" id="PS51186">
    <property type="entry name" value="GNAT"/>
    <property type="match status" value="1"/>
</dbReference>
<dbReference type="SUPFAM" id="SSF55729">
    <property type="entry name" value="Acyl-CoA N-acyltransferases (Nat)"/>
    <property type="match status" value="1"/>
</dbReference>
<dbReference type="OrthoDB" id="9801656at2"/>
<reference evidence="3" key="1">
    <citation type="submission" date="2017-09" db="EMBL/GenBank/DDBJ databases">
        <authorList>
            <person name="Cho G.-S."/>
            <person name="Oguntoyinbo F.A."/>
            <person name="Cnockaert M."/>
            <person name="Kabisch J."/>
            <person name="Neve H."/>
            <person name="Bockelmann W."/>
            <person name="Wenning M."/>
            <person name="Franz C.M."/>
            <person name="Vandamme P."/>
        </authorList>
    </citation>
    <scope>NUCLEOTIDE SEQUENCE [LARGE SCALE GENOMIC DNA]</scope>
    <source>
        <strain evidence="3">MBT G8648</strain>
    </source>
</reference>
<dbReference type="InterPro" id="IPR016181">
    <property type="entry name" value="Acyl_CoA_acyltransferase"/>
</dbReference>
<evidence type="ECO:0000313" key="3">
    <source>
        <dbReference type="Proteomes" id="UP000218677"/>
    </source>
</evidence>
<dbReference type="InterPro" id="IPR051531">
    <property type="entry name" value="N-acetyltransferase"/>
</dbReference>
<dbReference type="RefSeq" id="WP_096653973.1">
    <property type="nucleotide sequence ID" value="NZ_NWUX01000021.1"/>
</dbReference>